<protein>
    <submittedName>
        <fullName evidence="1">Uncharacterized protein</fullName>
    </submittedName>
</protein>
<comment type="caution">
    <text evidence="1">The sequence shown here is derived from an EMBL/GenBank/DDBJ whole genome shotgun (WGS) entry which is preliminary data.</text>
</comment>
<dbReference type="Proteomes" id="UP000034954">
    <property type="component" value="Unassembled WGS sequence"/>
</dbReference>
<accession>A0A0M2UX52</accession>
<dbReference type="EMBL" id="LAQJ01000086">
    <property type="protein sequence ID" value="KKO20643.1"/>
    <property type="molecule type" value="Genomic_DNA"/>
</dbReference>
<evidence type="ECO:0000313" key="1">
    <source>
        <dbReference type="EMBL" id="KKO20643.1"/>
    </source>
</evidence>
<reference evidence="1 2" key="1">
    <citation type="journal article" date="2013" name="BMC Microbiol.">
        <title>Identification of the type II cytochrome c maturation pathway in anammox bacteria by comparative genomics.</title>
        <authorList>
            <person name="Ferousi C."/>
            <person name="Speth D.R."/>
            <person name="Reimann J."/>
            <person name="Op den Camp H.J."/>
            <person name="Allen J.W."/>
            <person name="Keltjens J.T."/>
            <person name="Jetten M.S."/>
        </authorList>
    </citation>
    <scope>NUCLEOTIDE SEQUENCE [LARGE SCALE GENOMIC DNA]</scope>
    <source>
        <strain evidence="1">RU1</strain>
    </source>
</reference>
<dbReference type="AlphaFoldDB" id="A0A0M2UX52"/>
<name>A0A0M2UX52_9BACT</name>
<evidence type="ECO:0000313" key="2">
    <source>
        <dbReference type="Proteomes" id="UP000034954"/>
    </source>
</evidence>
<proteinExistence type="predicted"/>
<sequence length="165" mass="19147">MNMDIFDNKDSCEVVIVDDDKEFRNFLNSSLSGILITPEKYQGCEGLVLKPDAGDFSKWLRKNKPELNVEVRKADKRLVLKSSDFWLPLVFLAQDVALPFYLNLVTNYVYDRMKGALRGEKGRIHLEAMYEDKQEGVVKKFHFEGDVDGLQKTIKQFDLNKFMDK</sequence>
<keyword evidence="2" id="KW-1185">Reference proteome</keyword>
<organism evidence="1 2">
    <name type="scientific">Candidatus Brocadia fulgida</name>
    <dbReference type="NCBI Taxonomy" id="380242"/>
    <lineage>
        <taxon>Bacteria</taxon>
        <taxon>Pseudomonadati</taxon>
        <taxon>Planctomycetota</taxon>
        <taxon>Candidatus Brocadiia</taxon>
        <taxon>Candidatus Brocadiales</taxon>
        <taxon>Candidatus Brocadiaceae</taxon>
        <taxon>Candidatus Brocadia</taxon>
    </lineage>
</organism>
<gene>
    <name evidence="1" type="ORF">BROFUL_00626</name>
</gene>